<name>A0ABR1BHN1_POLSC</name>
<gene>
    <name evidence="2" type="ORF">RUM44_012982</name>
</gene>
<dbReference type="Proteomes" id="UP001359485">
    <property type="component" value="Unassembled WGS sequence"/>
</dbReference>
<accession>A0ABR1BHN1</accession>
<evidence type="ECO:0000313" key="2">
    <source>
        <dbReference type="EMBL" id="KAK6641273.1"/>
    </source>
</evidence>
<feature type="region of interest" description="Disordered" evidence="1">
    <location>
        <begin position="1"/>
        <end position="70"/>
    </location>
</feature>
<feature type="compositionally biased region" description="Polar residues" evidence="1">
    <location>
        <begin position="236"/>
        <end position="255"/>
    </location>
</feature>
<comment type="caution">
    <text evidence="2">The sequence shown here is derived from an EMBL/GenBank/DDBJ whole genome shotgun (WGS) entry which is preliminary data.</text>
</comment>
<organism evidence="2 3">
    <name type="scientific">Polyplax serrata</name>
    <name type="common">Common mouse louse</name>
    <dbReference type="NCBI Taxonomy" id="468196"/>
    <lineage>
        <taxon>Eukaryota</taxon>
        <taxon>Metazoa</taxon>
        <taxon>Ecdysozoa</taxon>
        <taxon>Arthropoda</taxon>
        <taxon>Hexapoda</taxon>
        <taxon>Insecta</taxon>
        <taxon>Pterygota</taxon>
        <taxon>Neoptera</taxon>
        <taxon>Paraneoptera</taxon>
        <taxon>Psocodea</taxon>
        <taxon>Troctomorpha</taxon>
        <taxon>Phthiraptera</taxon>
        <taxon>Anoplura</taxon>
        <taxon>Polyplacidae</taxon>
        <taxon>Polyplax</taxon>
    </lineage>
</organism>
<proteinExistence type="predicted"/>
<evidence type="ECO:0000256" key="1">
    <source>
        <dbReference type="SAM" id="MobiDB-lite"/>
    </source>
</evidence>
<protein>
    <submittedName>
        <fullName evidence="2">Uncharacterized protein</fullName>
    </submittedName>
</protein>
<feature type="compositionally biased region" description="Basic and acidic residues" evidence="1">
    <location>
        <begin position="47"/>
        <end position="60"/>
    </location>
</feature>
<feature type="region of interest" description="Disordered" evidence="1">
    <location>
        <begin position="236"/>
        <end position="284"/>
    </location>
</feature>
<sequence length="342" mass="38587">MSHSINADSTDKDSPSRKVGVSAKANDIYSKKISSSQNYEENGVPSQREDCSLRKNEKQHGGVQQDSPLEDFIPRFRNSEMENCHPNLFRTEGDKFKTTQCRVLNYGSMDRGRRGESKKTERRISYGSAAQNLSEHTNDGRPDKLNTMNKFVILPGSLEAQISTKVKECSSMKKENVDGRNEMSQSKFGEKIDLDSLNKQLTLGNKLTEVCHYSPNRTNSTNLTSYYSHVSRLERSVNQSDTQLTSSNPRRSSYDFTGMSPERSDRTLGCGRNLEPSEKSPLAERNIRRLSQPPMGVPPPFYHPPPPHELKNTLALAGLATKTEMLEKLSEKTEMSQGRRIF</sequence>
<reference evidence="2 3" key="1">
    <citation type="submission" date="2023-09" db="EMBL/GenBank/DDBJ databases">
        <title>Genomes of two closely related lineages of the louse Polyplax serrata with different host specificities.</title>
        <authorList>
            <person name="Martinu J."/>
            <person name="Tarabai H."/>
            <person name="Stefka J."/>
            <person name="Hypsa V."/>
        </authorList>
    </citation>
    <scope>NUCLEOTIDE SEQUENCE [LARGE SCALE GENOMIC DNA]</scope>
    <source>
        <strain evidence="2">98ZLc_SE</strain>
    </source>
</reference>
<keyword evidence="3" id="KW-1185">Reference proteome</keyword>
<dbReference type="EMBL" id="JAWJWF010000001">
    <property type="protein sequence ID" value="KAK6641273.1"/>
    <property type="molecule type" value="Genomic_DNA"/>
</dbReference>
<evidence type="ECO:0000313" key="3">
    <source>
        <dbReference type="Proteomes" id="UP001359485"/>
    </source>
</evidence>
<feature type="compositionally biased region" description="Basic and acidic residues" evidence="1">
    <location>
        <begin position="275"/>
        <end position="284"/>
    </location>
</feature>